<protein>
    <submittedName>
        <fullName evidence="6">LysR family transcriptional regulator</fullName>
    </submittedName>
</protein>
<dbReference type="Gene3D" id="1.10.10.10">
    <property type="entry name" value="Winged helix-like DNA-binding domain superfamily/Winged helix DNA-binding domain"/>
    <property type="match status" value="1"/>
</dbReference>
<evidence type="ECO:0000313" key="6">
    <source>
        <dbReference type="EMBL" id="OJG09363.1"/>
    </source>
</evidence>
<evidence type="ECO:0000313" key="7">
    <source>
        <dbReference type="Proteomes" id="UP000182149"/>
    </source>
</evidence>
<dbReference type="GO" id="GO:0003677">
    <property type="term" value="F:DNA binding"/>
    <property type="evidence" value="ECO:0007669"/>
    <property type="project" value="UniProtKB-KW"/>
</dbReference>
<dbReference type="InterPro" id="IPR050950">
    <property type="entry name" value="HTH-type_LysR_regulators"/>
</dbReference>
<dbReference type="Pfam" id="PF03466">
    <property type="entry name" value="LysR_substrate"/>
    <property type="match status" value="1"/>
</dbReference>
<evidence type="ECO:0000256" key="4">
    <source>
        <dbReference type="ARBA" id="ARBA00023163"/>
    </source>
</evidence>
<accession>A0A1L8QPD0</accession>
<keyword evidence="3" id="KW-0238">DNA-binding</keyword>
<dbReference type="FunFam" id="1.10.10.10:FF:000001">
    <property type="entry name" value="LysR family transcriptional regulator"/>
    <property type="match status" value="1"/>
</dbReference>
<evidence type="ECO:0000256" key="3">
    <source>
        <dbReference type="ARBA" id="ARBA00023125"/>
    </source>
</evidence>
<dbReference type="InterPro" id="IPR000847">
    <property type="entry name" value="LysR_HTH_N"/>
</dbReference>
<dbReference type="PANTHER" id="PTHR30419">
    <property type="entry name" value="HTH-TYPE TRANSCRIPTIONAL REGULATOR YBHD"/>
    <property type="match status" value="1"/>
</dbReference>
<organism evidence="6 7">
    <name type="scientific">Enterococcus aquimarinus</name>
    <dbReference type="NCBI Taxonomy" id="328396"/>
    <lineage>
        <taxon>Bacteria</taxon>
        <taxon>Bacillati</taxon>
        <taxon>Bacillota</taxon>
        <taxon>Bacilli</taxon>
        <taxon>Lactobacillales</taxon>
        <taxon>Enterococcaceae</taxon>
        <taxon>Enterococcus</taxon>
    </lineage>
</organism>
<dbReference type="SUPFAM" id="SSF53850">
    <property type="entry name" value="Periplasmic binding protein-like II"/>
    <property type="match status" value="1"/>
</dbReference>
<dbReference type="AlphaFoldDB" id="A0A1L8QPD0"/>
<evidence type="ECO:0000256" key="2">
    <source>
        <dbReference type="ARBA" id="ARBA00023015"/>
    </source>
</evidence>
<name>A0A1L8QPD0_9ENTE</name>
<dbReference type="InterPro" id="IPR036388">
    <property type="entry name" value="WH-like_DNA-bd_sf"/>
</dbReference>
<keyword evidence="7" id="KW-1185">Reference proteome</keyword>
<dbReference type="Gene3D" id="3.40.190.290">
    <property type="match status" value="1"/>
</dbReference>
<dbReference type="PANTHER" id="PTHR30419:SF28">
    <property type="entry name" value="HTH-TYPE TRANSCRIPTIONAL REGULATOR BSDA"/>
    <property type="match status" value="1"/>
</dbReference>
<dbReference type="PRINTS" id="PR00039">
    <property type="entry name" value="HTHLYSR"/>
</dbReference>
<evidence type="ECO:0000259" key="5">
    <source>
        <dbReference type="PROSITE" id="PS50931"/>
    </source>
</evidence>
<dbReference type="InterPro" id="IPR005119">
    <property type="entry name" value="LysR_subst-bd"/>
</dbReference>
<dbReference type="GO" id="GO:0003700">
    <property type="term" value="F:DNA-binding transcription factor activity"/>
    <property type="evidence" value="ECO:0007669"/>
    <property type="project" value="InterPro"/>
</dbReference>
<dbReference type="SUPFAM" id="SSF46785">
    <property type="entry name" value="Winged helix' DNA-binding domain"/>
    <property type="match status" value="1"/>
</dbReference>
<comment type="similarity">
    <text evidence="1">Belongs to the LysR transcriptional regulatory family.</text>
</comment>
<dbReference type="EMBL" id="JXKD01000017">
    <property type="protein sequence ID" value="OJG09363.1"/>
    <property type="molecule type" value="Genomic_DNA"/>
</dbReference>
<keyword evidence="4" id="KW-0804">Transcription</keyword>
<dbReference type="GO" id="GO:0005829">
    <property type="term" value="C:cytosol"/>
    <property type="evidence" value="ECO:0007669"/>
    <property type="project" value="TreeGrafter"/>
</dbReference>
<evidence type="ECO:0000256" key="1">
    <source>
        <dbReference type="ARBA" id="ARBA00009437"/>
    </source>
</evidence>
<proteinExistence type="inferred from homology"/>
<dbReference type="Proteomes" id="UP000182149">
    <property type="component" value="Unassembled WGS sequence"/>
</dbReference>
<feature type="domain" description="HTH lysR-type" evidence="5">
    <location>
        <begin position="4"/>
        <end position="61"/>
    </location>
</feature>
<keyword evidence="2" id="KW-0805">Transcription regulation</keyword>
<sequence length="295" mass="33168">MSALDIRQLRYFIAIVEEKTISAAAKRLHLSQPPLSQQLKAMEEALGTTLIERNGKSLAVTEAGKTLYQHALEIVQLMEEAQTAVTAVGQGMNGNLSLGVNTFSENLLPAILEDFQAAFPEVTYKIQQNESVHLCQLVRERVLELAIIRLPLPLEDFHVLHLRTEPFYFVTAQKLPIEKTEIELRDLQQSRLIFPSTEGLGVHYLLLEAFSRYPFTPNIVGECSDIELLMTLVANHFAATIVPETLIPRFTKRAVHTYRIANTSELTGSVGLIWLKNHHLSKAAQNFISFLQARL</sequence>
<dbReference type="PROSITE" id="PS50931">
    <property type="entry name" value="HTH_LYSR"/>
    <property type="match status" value="1"/>
</dbReference>
<dbReference type="CDD" id="cd05466">
    <property type="entry name" value="PBP2_LTTR_substrate"/>
    <property type="match status" value="1"/>
</dbReference>
<dbReference type="InterPro" id="IPR036390">
    <property type="entry name" value="WH_DNA-bd_sf"/>
</dbReference>
<reference evidence="6 7" key="1">
    <citation type="submission" date="2014-12" db="EMBL/GenBank/DDBJ databases">
        <title>Draft genome sequences of 29 type strains of Enterococci.</title>
        <authorList>
            <person name="Zhong Z."/>
            <person name="Sun Z."/>
            <person name="Liu W."/>
            <person name="Zhang W."/>
            <person name="Zhang H."/>
        </authorList>
    </citation>
    <scope>NUCLEOTIDE SEQUENCE [LARGE SCALE GENOMIC DNA]</scope>
    <source>
        <strain evidence="6 7">DSM 17690</strain>
    </source>
</reference>
<comment type="caution">
    <text evidence="6">The sequence shown here is derived from an EMBL/GenBank/DDBJ whole genome shotgun (WGS) entry which is preliminary data.</text>
</comment>
<dbReference type="Pfam" id="PF00126">
    <property type="entry name" value="HTH_1"/>
    <property type="match status" value="1"/>
</dbReference>
<dbReference type="STRING" id="328396.RU93_GL000849"/>
<gene>
    <name evidence="6" type="ORF">RU93_GL000849</name>
</gene>